<feature type="region of interest" description="Disordered" evidence="1">
    <location>
        <begin position="473"/>
        <end position="536"/>
    </location>
</feature>
<feature type="compositionally biased region" description="Low complexity" evidence="1">
    <location>
        <begin position="485"/>
        <end position="497"/>
    </location>
</feature>
<accession>A0A7S2KDT5</accession>
<dbReference type="InterPro" id="IPR045096">
    <property type="entry name" value="EDR2-like"/>
</dbReference>
<feature type="compositionally biased region" description="Low complexity" evidence="1">
    <location>
        <begin position="316"/>
        <end position="329"/>
    </location>
</feature>
<feature type="region of interest" description="Disordered" evidence="1">
    <location>
        <begin position="1"/>
        <end position="33"/>
    </location>
</feature>
<feature type="region of interest" description="Disordered" evidence="1">
    <location>
        <begin position="144"/>
        <end position="275"/>
    </location>
</feature>
<dbReference type="EMBL" id="HBGZ01002209">
    <property type="protein sequence ID" value="CAD9573985.1"/>
    <property type="molecule type" value="Transcribed_RNA"/>
</dbReference>
<reference evidence="3" key="1">
    <citation type="submission" date="2021-01" db="EMBL/GenBank/DDBJ databases">
        <authorList>
            <person name="Corre E."/>
            <person name="Pelletier E."/>
            <person name="Niang G."/>
            <person name="Scheremetjew M."/>
            <person name="Finn R."/>
            <person name="Kale V."/>
            <person name="Holt S."/>
            <person name="Cochrane G."/>
            <person name="Meng A."/>
            <person name="Brown T."/>
            <person name="Cohen L."/>
        </authorList>
    </citation>
    <scope>NUCLEOTIDE SEQUENCE</scope>
    <source>
        <strain evidence="3">SM1012Den-03</strain>
    </source>
</reference>
<feature type="compositionally biased region" description="Polar residues" evidence="1">
    <location>
        <begin position="519"/>
        <end position="535"/>
    </location>
</feature>
<feature type="domain" description="Protein ENHANCED DISEASE RESISTANCE 2 C-terminal" evidence="2">
    <location>
        <begin position="535"/>
        <end position="761"/>
    </location>
</feature>
<organism evidence="3">
    <name type="scientific">Skeletonema marinoi</name>
    <dbReference type="NCBI Taxonomy" id="267567"/>
    <lineage>
        <taxon>Eukaryota</taxon>
        <taxon>Sar</taxon>
        <taxon>Stramenopiles</taxon>
        <taxon>Ochrophyta</taxon>
        <taxon>Bacillariophyta</taxon>
        <taxon>Coscinodiscophyceae</taxon>
        <taxon>Thalassiosirophycidae</taxon>
        <taxon>Thalassiosirales</taxon>
        <taxon>Skeletonemataceae</taxon>
        <taxon>Skeletonema</taxon>
        <taxon>Skeletonema marinoi-dohrnii complex</taxon>
    </lineage>
</organism>
<feature type="compositionally biased region" description="Polar residues" evidence="1">
    <location>
        <begin position="186"/>
        <end position="203"/>
    </location>
</feature>
<gene>
    <name evidence="3" type="ORF">SMAR0320_LOCUS1543</name>
</gene>
<name>A0A7S2KDT5_9STRA</name>
<feature type="region of interest" description="Disordered" evidence="1">
    <location>
        <begin position="287"/>
        <end position="366"/>
    </location>
</feature>
<proteinExistence type="predicted"/>
<dbReference type="PANTHER" id="PTHR12136">
    <property type="entry name" value="ENHANCED DISEASE RESISTANCE-RELATED"/>
    <property type="match status" value="1"/>
</dbReference>
<feature type="compositionally biased region" description="Low complexity" evidence="1">
    <location>
        <begin position="351"/>
        <end position="362"/>
    </location>
</feature>
<dbReference type="AlphaFoldDB" id="A0A7S2KDT5"/>
<evidence type="ECO:0000313" key="3">
    <source>
        <dbReference type="EMBL" id="CAD9573985.1"/>
    </source>
</evidence>
<evidence type="ECO:0000259" key="2">
    <source>
        <dbReference type="Pfam" id="PF07059"/>
    </source>
</evidence>
<feature type="region of interest" description="Disordered" evidence="1">
    <location>
        <begin position="76"/>
        <end position="125"/>
    </location>
</feature>
<protein>
    <recommendedName>
        <fullName evidence="2">Protein ENHANCED DISEASE RESISTANCE 2 C-terminal domain-containing protein</fullName>
    </recommendedName>
</protein>
<feature type="compositionally biased region" description="Low complexity" evidence="1">
    <location>
        <begin position="213"/>
        <end position="237"/>
    </location>
</feature>
<feature type="compositionally biased region" description="Low complexity" evidence="1">
    <location>
        <begin position="155"/>
        <end position="178"/>
    </location>
</feature>
<sequence>MVLGISSTKSSSSSTEAAEAYNNKKQSMKSKSPARTTVASLIGCCAGQEVGFPGDGIAEDYDNDNDSFVVPRAMEGVQSNISGGSTKKQQKPPMKTPTKNDGFGSAVKKQQQRNRFTSSPLIERDSSLLKQQSGLLSLLSSGTFAETSPRRETDNNINFDGNGTDNNNSSGGNVGSNNMMNPITMRRNQTPPTPSMVTSQHTPPRSARRKHQSQQQQQQQYSPNNSQQATTTAASPAMELSMARQSANATMSSPQYQRSRSMQHNHNVVAPTTPVRNAVADTVAAMKIESPTKKARQEEDDDTRSNHTSTSSRGGLPSLPSILQPSLSIEESYSAAETLPPSTRSQQSKPTVVQQTSSFSSTEIMATSSEHKKNIAIWKHHTKAALDSHQEGHLHQSPQSLLWDTSSSTTNANNGKGGTINEELNMSYKFPRMYLQDPTQLNALTLTWAWWYRLQSGVESTLGHVRSESVKQQFSLRQRGEEQQQRGNDGVSVGSSSKSHKKTMSFGTSPKSSNRKTTDNSNGEFSPADQPTNVWSEPHASTMKVRGPTYAQDGVKIPSEESMFAVLGVDNFVREKSGGEEDCRSGTSSFRERWKSVCEDVGVESVPFLLVFNFIVPWGNFQTYLIRPDADNGPFSTHHADRPSEKAWKSFLEGDTEYRNTVLKFIPRIIAGPWMVKKMVGSTPAIIGQKLPVSYSGSIEENYLEVSLDVTQGPALGNTIANTVAGKADVVTVDLGFVLEGQDADGTLPEQMLGLVRLHHFNMKEAITHAKWKEELRLRSQS</sequence>
<dbReference type="Pfam" id="PF07059">
    <property type="entry name" value="EDR2_C"/>
    <property type="match status" value="1"/>
</dbReference>
<evidence type="ECO:0000256" key="1">
    <source>
        <dbReference type="SAM" id="MobiDB-lite"/>
    </source>
</evidence>
<feature type="compositionally biased region" description="Polar residues" evidence="1">
    <location>
        <begin position="340"/>
        <end position="350"/>
    </location>
</feature>
<dbReference type="PANTHER" id="PTHR12136:SF41">
    <property type="entry name" value="PLECKSTRIN HOMOLOGY (PH) AND LIPID-BINDING START DOMAINS-CONTAINING PROTEIN"/>
    <property type="match status" value="1"/>
</dbReference>
<feature type="compositionally biased region" description="Polar residues" evidence="1">
    <location>
        <begin position="23"/>
        <end position="33"/>
    </location>
</feature>
<feature type="compositionally biased region" description="Low complexity" evidence="1">
    <location>
        <begin position="1"/>
        <end position="15"/>
    </location>
</feature>
<dbReference type="InterPro" id="IPR009769">
    <property type="entry name" value="EDR2_C"/>
</dbReference>
<feature type="compositionally biased region" description="Polar residues" evidence="1">
    <location>
        <begin position="243"/>
        <end position="266"/>
    </location>
</feature>